<evidence type="ECO:0000256" key="1">
    <source>
        <dbReference type="ARBA" id="ARBA00004651"/>
    </source>
</evidence>
<reference evidence="9 10" key="1">
    <citation type="submission" date="2015-09" db="EMBL/GenBank/DDBJ databases">
        <authorList>
            <consortium name="Pathogen Informatics"/>
        </authorList>
    </citation>
    <scope>NUCLEOTIDE SEQUENCE [LARGE SCALE GENOMIC DNA]</scope>
    <source>
        <strain evidence="9 10">2789STDY5834876</strain>
    </source>
</reference>
<feature type="transmembrane region" description="Helical" evidence="7">
    <location>
        <begin position="241"/>
        <end position="261"/>
    </location>
</feature>
<dbReference type="RefSeq" id="WP_025655876.1">
    <property type="nucleotide sequence ID" value="NZ_BAAACT010000135.1"/>
</dbReference>
<feature type="transmembrane region" description="Helical" evidence="7">
    <location>
        <begin position="139"/>
        <end position="162"/>
    </location>
</feature>
<evidence type="ECO:0000259" key="8">
    <source>
        <dbReference type="PROSITE" id="PS50928"/>
    </source>
</evidence>
<comment type="similarity">
    <text evidence="7">Belongs to the binding-protein-dependent transport system permease family.</text>
</comment>
<feature type="transmembrane region" description="Helical" evidence="7">
    <location>
        <begin position="110"/>
        <end position="133"/>
    </location>
</feature>
<organism evidence="9 10">
    <name type="scientific">Faecalicatena contorta</name>
    <dbReference type="NCBI Taxonomy" id="39482"/>
    <lineage>
        <taxon>Bacteria</taxon>
        <taxon>Bacillati</taxon>
        <taxon>Bacillota</taxon>
        <taxon>Clostridia</taxon>
        <taxon>Lachnospirales</taxon>
        <taxon>Lachnospiraceae</taxon>
        <taxon>Faecalicatena</taxon>
    </lineage>
</organism>
<dbReference type="STRING" id="39482.ERS852491_00892"/>
<sequence>MNKNKTYKNLRKLLKFLFIAASSCIILVPIYFIVVNSLKTVEESRMLSFSLPEVFQWGNYLEVIKAGSLVRAFGNSMLMAGVSTVIAVLVSSMAAYALSRRRSKAHNRVYLYFFMGLIAPVNYVTTLFTLKFLHLQNTYLGIILEFATLGIPFLVFLYYGFFDNIPRELDEAAVIDGCTPFQLFFKVIFPLLKPATITGIVLNFLGAWNDFVTPLYLLSDNKKLGMTNSIYNFFGEHFNDWNMVFADIILTIAPILIIYICGQKYIVSGTAGAVKG</sequence>
<dbReference type="AlphaFoldDB" id="A0A174B2C0"/>
<dbReference type="InterPro" id="IPR035906">
    <property type="entry name" value="MetI-like_sf"/>
</dbReference>
<dbReference type="GO" id="GO:0005886">
    <property type="term" value="C:plasma membrane"/>
    <property type="evidence" value="ECO:0007669"/>
    <property type="project" value="UniProtKB-SubCell"/>
</dbReference>
<protein>
    <submittedName>
        <fullName evidence="9">Inner membrane ABC transporter permease protein ycjP</fullName>
    </submittedName>
</protein>
<evidence type="ECO:0000256" key="6">
    <source>
        <dbReference type="ARBA" id="ARBA00023136"/>
    </source>
</evidence>
<evidence type="ECO:0000256" key="7">
    <source>
        <dbReference type="RuleBase" id="RU363032"/>
    </source>
</evidence>
<gene>
    <name evidence="9" type="primary">ycjP_8</name>
    <name evidence="9" type="ORF">ERS852491_00892</name>
</gene>
<feature type="transmembrane region" description="Helical" evidence="7">
    <location>
        <begin position="183"/>
        <end position="208"/>
    </location>
</feature>
<proteinExistence type="inferred from homology"/>
<dbReference type="CDD" id="cd06261">
    <property type="entry name" value="TM_PBP2"/>
    <property type="match status" value="1"/>
</dbReference>
<dbReference type="Gene3D" id="1.10.3720.10">
    <property type="entry name" value="MetI-like"/>
    <property type="match status" value="1"/>
</dbReference>
<feature type="domain" description="ABC transmembrane type-1" evidence="8">
    <location>
        <begin position="73"/>
        <end position="262"/>
    </location>
</feature>
<keyword evidence="4 7" id="KW-0812">Transmembrane</keyword>
<dbReference type="PROSITE" id="PS50928">
    <property type="entry name" value="ABC_TM1"/>
    <property type="match status" value="1"/>
</dbReference>
<keyword evidence="6 7" id="KW-0472">Membrane</keyword>
<dbReference type="OrthoDB" id="153186at2"/>
<name>A0A174B2C0_9FIRM</name>
<feature type="transmembrane region" description="Helical" evidence="7">
    <location>
        <begin position="12"/>
        <end position="34"/>
    </location>
</feature>
<keyword evidence="2 7" id="KW-0813">Transport</keyword>
<keyword evidence="3" id="KW-1003">Cell membrane</keyword>
<evidence type="ECO:0000256" key="4">
    <source>
        <dbReference type="ARBA" id="ARBA00022692"/>
    </source>
</evidence>
<dbReference type="EMBL" id="CYZU01000006">
    <property type="protein sequence ID" value="CUN95032.1"/>
    <property type="molecule type" value="Genomic_DNA"/>
</dbReference>
<dbReference type="SUPFAM" id="SSF161098">
    <property type="entry name" value="MetI-like"/>
    <property type="match status" value="1"/>
</dbReference>
<dbReference type="GO" id="GO:0055085">
    <property type="term" value="P:transmembrane transport"/>
    <property type="evidence" value="ECO:0007669"/>
    <property type="project" value="InterPro"/>
</dbReference>
<dbReference type="PANTHER" id="PTHR43744:SF12">
    <property type="entry name" value="ABC TRANSPORTER PERMEASE PROTEIN MG189-RELATED"/>
    <property type="match status" value="1"/>
</dbReference>
<feature type="transmembrane region" description="Helical" evidence="7">
    <location>
        <begin position="77"/>
        <end position="98"/>
    </location>
</feature>
<dbReference type="Pfam" id="PF00528">
    <property type="entry name" value="BPD_transp_1"/>
    <property type="match status" value="1"/>
</dbReference>
<evidence type="ECO:0000313" key="10">
    <source>
        <dbReference type="Proteomes" id="UP000095544"/>
    </source>
</evidence>
<dbReference type="Proteomes" id="UP000095544">
    <property type="component" value="Unassembled WGS sequence"/>
</dbReference>
<dbReference type="PANTHER" id="PTHR43744">
    <property type="entry name" value="ABC TRANSPORTER PERMEASE PROTEIN MG189-RELATED-RELATED"/>
    <property type="match status" value="1"/>
</dbReference>
<evidence type="ECO:0000313" key="9">
    <source>
        <dbReference type="EMBL" id="CUN95032.1"/>
    </source>
</evidence>
<keyword evidence="5 7" id="KW-1133">Transmembrane helix</keyword>
<evidence type="ECO:0000256" key="2">
    <source>
        <dbReference type="ARBA" id="ARBA00022448"/>
    </source>
</evidence>
<accession>A0A174B2C0</accession>
<comment type="subcellular location">
    <subcellularLocation>
        <location evidence="1 7">Cell membrane</location>
        <topology evidence="1 7">Multi-pass membrane protein</topology>
    </subcellularLocation>
</comment>
<evidence type="ECO:0000256" key="3">
    <source>
        <dbReference type="ARBA" id="ARBA00022475"/>
    </source>
</evidence>
<evidence type="ECO:0000256" key="5">
    <source>
        <dbReference type="ARBA" id="ARBA00022989"/>
    </source>
</evidence>
<dbReference type="GeneID" id="93335895"/>
<dbReference type="InterPro" id="IPR000515">
    <property type="entry name" value="MetI-like"/>
</dbReference>